<protein>
    <submittedName>
        <fullName evidence="4">4'-phosphopantetheinyl transferase</fullName>
    </submittedName>
</protein>
<dbReference type="GO" id="GO:0000287">
    <property type="term" value="F:magnesium ion binding"/>
    <property type="evidence" value="ECO:0007669"/>
    <property type="project" value="InterPro"/>
</dbReference>
<dbReference type="InterPro" id="IPR050559">
    <property type="entry name" value="P-Pant_transferase_sf"/>
</dbReference>
<proteinExistence type="inferred from homology"/>
<dbReference type="HOGENOM" id="CLU_057011_2_0_0"/>
<dbReference type="AlphaFoldDB" id="E8X021"/>
<dbReference type="GO" id="GO:0008897">
    <property type="term" value="F:holo-[acyl-carrier-protein] synthase activity"/>
    <property type="evidence" value="ECO:0007669"/>
    <property type="project" value="InterPro"/>
</dbReference>
<dbReference type="Gene3D" id="3.90.470.20">
    <property type="entry name" value="4'-phosphopantetheinyl transferase domain"/>
    <property type="match status" value="2"/>
</dbReference>
<name>E8X021_GRATM</name>
<dbReference type="GO" id="GO:0005829">
    <property type="term" value="C:cytosol"/>
    <property type="evidence" value="ECO:0007669"/>
    <property type="project" value="TreeGrafter"/>
</dbReference>
<accession>E8X021</accession>
<dbReference type="SUPFAM" id="SSF56214">
    <property type="entry name" value="4'-phosphopantetheinyl transferase"/>
    <property type="match status" value="2"/>
</dbReference>
<sequence>MGEMESKSATHSDPSWARPERAVALEADEIQLWRVHAEASGRLYDRCRDLLTADEVERLKRLRPGMAADEFVVGRGSLRMLLGAALRQSPREIVLQTGAHGKPFTPGIEFSVSHSRGLILIALSWSATLGVDVEAIDPTIEALEIARDTFAASEIAVIEKAQEGAERVQVFYRWWARKEAVAKAHGQGITLSLKEFAVDVDAEEEREIFLSAESNPTNRCFFVRGISLPIGFAGALAAGESNLPLRCFDLERTALLNS</sequence>
<dbReference type="KEGG" id="acm:AciX9_1871"/>
<evidence type="ECO:0000256" key="1">
    <source>
        <dbReference type="ARBA" id="ARBA00010990"/>
    </source>
</evidence>
<dbReference type="InterPro" id="IPR037143">
    <property type="entry name" value="4-PPantetheinyl_Trfase_dom_sf"/>
</dbReference>
<dbReference type="PANTHER" id="PTHR12215:SF10">
    <property type="entry name" value="L-AMINOADIPATE-SEMIALDEHYDE DEHYDROGENASE-PHOSPHOPANTETHEINYL TRANSFERASE"/>
    <property type="match status" value="1"/>
</dbReference>
<dbReference type="Proteomes" id="UP000000343">
    <property type="component" value="Chromosome"/>
</dbReference>
<dbReference type="Pfam" id="PF01648">
    <property type="entry name" value="ACPS"/>
    <property type="match status" value="1"/>
</dbReference>
<gene>
    <name evidence="4" type="ordered locus">AciX9_1871</name>
</gene>
<dbReference type="PaxDb" id="1198114-AciX9_1871"/>
<evidence type="ECO:0000313" key="4">
    <source>
        <dbReference type="EMBL" id="ADW68917.1"/>
    </source>
</evidence>
<dbReference type="PANTHER" id="PTHR12215">
    <property type="entry name" value="PHOSPHOPANTETHEINE TRANSFERASE"/>
    <property type="match status" value="1"/>
</dbReference>
<feature type="domain" description="4'-phosphopantetheinyl transferase" evidence="3">
    <location>
        <begin position="129"/>
        <end position="218"/>
    </location>
</feature>
<evidence type="ECO:0000259" key="3">
    <source>
        <dbReference type="Pfam" id="PF01648"/>
    </source>
</evidence>
<dbReference type="EMBL" id="CP002480">
    <property type="protein sequence ID" value="ADW68917.1"/>
    <property type="molecule type" value="Genomic_DNA"/>
</dbReference>
<keyword evidence="2 4" id="KW-0808">Transferase</keyword>
<dbReference type="STRING" id="1198114.AciX9_1871"/>
<dbReference type="eggNOG" id="COG2091">
    <property type="taxonomic scope" value="Bacteria"/>
</dbReference>
<keyword evidence="5" id="KW-1185">Reference proteome</keyword>
<comment type="similarity">
    <text evidence="1">Belongs to the P-Pant transferase superfamily. Gsp/Sfp/HetI/AcpT family.</text>
</comment>
<evidence type="ECO:0000256" key="2">
    <source>
        <dbReference type="ARBA" id="ARBA00022679"/>
    </source>
</evidence>
<organism evidence="5">
    <name type="scientific">Granulicella tundricola (strain ATCC BAA-1859 / DSM 23138 / MP5ACTX9)</name>
    <dbReference type="NCBI Taxonomy" id="1198114"/>
    <lineage>
        <taxon>Bacteria</taxon>
        <taxon>Pseudomonadati</taxon>
        <taxon>Acidobacteriota</taxon>
        <taxon>Terriglobia</taxon>
        <taxon>Terriglobales</taxon>
        <taxon>Acidobacteriaceae</taxon>
        <taxon>Granulicella</taxon>
    </lineage>
</organism>
<dbReference type="InterPro" id="IPR008278">
    <property type="entry name" value="4-PPantetheinyl_Trfase_dom"/>
</dbReference>
<reference evidence="5" key="1">
    <citation type="submission" date="2011-01" db="EMBL/GenBank/DDBJ databases">
        <title>Complete sequence of chromosome of Acidobacterium sp. MP5ACTX9.</title>
        <authorList>
            <consortium name="US DOE Joint Genome Institute"/>
            <person name="Lucas S."/>
            <person name="Copeland A."/>
            <person name="Lapidus A."/>
            <person name="Cheng J.-F."/>
            <person name="Goodwin L."/>
            <person name="Pitluck S."/>
            <person name="Teshima H."/>
            <person name="Detter J.C."/>
            <person name="Han C."/>
            <person name="Tapia R."/>
            <person name="Land M."/>
            <person name="Hauser L."/>
            <person name="Kyrpides N."/>
            <person name="Ivanova N."/>
            <person name="Ovchinnikova G."/>
            <person name="Pagani I."/>
            <person name="Rawat S.R."/>
            <person name="Mannisto M."/>
            <person name="Haggblom M.M."/>
            <person name="Woyke T."/>
        </authorList>
    </citation>
    <scope>NUCLEOTIDE SEQUENCE [LARGE SCALE GENOMIC DNA]</scope>
    <source>
        <strain evidence="5">MP5ACTX9</strain>
    </source>
</reference>
<dbReference type="GO" id="GO:0019878">
    <property type="term" value="P:lysine biosynthetic process via aminoadipic acid"/>
    <property type="evidence" value="ECO:0007669"/>
    <property type="project" value="TreeGrafter"/>
</dbReference>
<evidence type="ECO:0000313" key="5">
    <source>
        <dbReference type="Proteomes" id="UP000000343"/>
    </source>
</evidence>